<dbReference type="AlphaFoldDB" id="A0A0B5F4S8"/>
<dbReference type="PANTHER" id="PTHR37042">
    <property type="entry name" value="OUTER MEMBRANE PROTEIN RV1973"/>
    <property type="match status" value="1"/>
</dbReference>
<proteinExistence type="predicted"/>
<feature type="compositionally biased region" description="Acidic residues" evidence="3">
    <location>
        <begin position="31"/>
        <end position="41"/>
    </location>
</feature>
<feature type="compositionally biased region" description="Basic and acidic residues" evidence="3">
    <location>
        <begin position="1"/>
        <end position="11"/>
    </location>
</feature>
<keyword evidence="4" id="KW-0812">Transmembrane</keyword>
<evidence type="ECO:0000256" key="2">
    <source>
        <dbReference type="ARBA" id="ARBA00023136"/>
    </source>
</evidence>
<evidence type="ECO:0000256" key="4">
    <source>
        <dbReference type="SAM" id="Phobius"/>
    </source>
</evidence>
<keyword evidence="2 4" id="KW-0472">Membrane</keyword>
<evidence type="ECO:0000256" key="1">
    <source>
        <dbReference type="ARBA" id="ARBA00004370"/>
    </source>
</evidence>
<organism evidence="5 6">
    <name type="scientific">Streptomyces albus (strain ATCC 21838 / DSM 41398 / FERM P-419 / JCM 4703 / NBRC 107858)</name>
    <dbReference type="NCBI Taxonomy" id="1081613"/>
    <lineage>
        <taxon>Bacteria</taxon>
        <taxon>Bacillati</taxon>
        <taxon>Actinomycetota</taxon>
        <taxon>Actinomycetes</taxon>
        <taxon>Kitasatosporales</taxon>
        <taxon>Streptomycetaceae</taxon>
        <taxon>Streptomyces</taxon>
    </lineage>
</organism>
<dbReference type="EMBL" id="CP010519">
    <property type="protein sequence ID" value="AJE85881.1"/>
    <property type="molecule type" value="Genomic_DNA"/>
</dbReference>
<protein>
    <recommendedName>
        <fullName evidence="7">Integral membrane protein</fullName>
    </recommendedName>
</protein>
<sequence length="223" mass="23078">MAIEESTREAAADDTAPEVPNAPDAAPDTGPDAESDAESDTEPVAGIAAPAASEGERPPLPRWLIAALAGALVLVLAGTGLLVAAHQERTGAAGNKALTDRRATAQVTGEVSSALAKIFSYTPKGTAATERSAREVLGGKAAGQYEELFGKLRARVAEQRITLTTEVVRAGVAHLDGGSAQLLVYLDQSARRGKEKPSHAAAQLAVTARLQEGQWRIVDLAAR</sequence>
<keyword evidence="4" id="KW-1133">Transmembrane helix</keyword>
<evidence type="ECO:0000313" key="5">
    <source>
        <dbReference type="EMBL" id="AJE85881.1"/>
    </source>
</evidence>
<accession>A0A0B5F4S8</accession>
<gene>
    <name evidence="5" type="ORF">SLNWT_5505</name>
</gene>
<feature type="region of interest" description="Disordered" evidence="3">
    <location>
        <begin position="1"/>
        <end position="56"/>
    </location>
</feature>
<evidence type="ECO:0000256" key="3">
    <source>
        <dbReference type="SAM" id="MobiDB-lite"/>
    </source>
</evidence>
<feature type="compositionally biased region" description="Low complexity" evidence="3">
    <location>
        <begin position="21"/>
        <end position="30"/>
    </location>
</feature>
<evidence type="ECO:0000313" key="6">
    <source>
        <dbReference type="Proteomes" id="UP000031523"/>
    </source>
</evidence>
<dbReference type="PANTHER" id="PTHR37042:SF4">
    <property type="entry name" value="OUTER MEMBRANE PROTEIN RV1973"/>
    <property type="match status" value="1"/>
</dbReference>
<dbReference type="KEGG" id="sals:SLNWT_5505"/>
<feature type="transmembrane region" description="Helical" evidence="4">
    <location>
        <begin position="63"/>
        <end position="85"/>
    </location>
</feature>
<dbReference type="GO" id="GO:0016020">
    <property type="term" value="C:membrane"/>
    <property type="evidence" value="ECO:0007669"/>
    <property type="project" value="UniProtKB-SubCell"/>
</dbReference>
<dbReference type="Proteomes" id="UP000031523">
    <property type="component" value="Chromosome"/>
</dbReference>
<reference evidence="5 6" key="1">
    <citation type="submission" date="2015-01" db="EMBL/GenBank/DDBJ databases">
        <title>Enhanced salinomycin production by adjusting the supply of polyketide extender units in Streptomyce albus DSM 41398.</title>
        <authorList>
            <person name="Lu C."/>
        </authorList>
    </citation>
    <scope>NUCLEOTIDE SEQUENCE [LARGE SCALE GENOMIC DNA]</scope>
    <source>
        <strain evidence="6">ATCC 21838 / DSM 41398 / FERM P-419 / JCM 4703 / NBRC 107858</strain>
    </source>
</reference>
<name>A0A0B5F4S8_STRA4</name>
<evidence type="ECO:0008006" key="7">
    <source>
        <dbReference type="Google" id="ProtNLM"/>
    </source>
</evidence>
<keyword evidence="6" id="KW-1185">Reference proteome</keyword>
<comment type="subcellular location">
    <subcellularLocation>
        <location evidence="1">Membrane</location>
    </subcellularLocation>
</comment>